<accession>A0ABS9CRN4</accession>
<evidence type="ECO:0000313" key="7">
    <source>
        <dbReference type="EMBL" id="MCF2652624.1"/>
    </source>
</evidence>
<keyword evidence="3 5" id="KW-1133">Transmembrane helix</keyword>
<reference evidence="7 8" key="1">
    <citation type="submission" date="2020-12" db="EMBL/GenBank/DDBJ databases">
        <title>Whole genome sequences of gut porcine anaerobes.</title>
        <authorList>
            <person name="Kubasova T."/>
            <person name="Jahodarova E."/>
            <person name="Rychlik I."/>
        </authorList>
    </citation>
    <scope>NUCLEOTIDE SEQUENCE [LARGE SCALE GENOMIC DNA]</scope>
    <source>
        <strain evidence="7 8">An867</strain>
    </source>
</reference>
<protein>
    <submittedName>
        <fullName evidence="7">Phage holin family protein</fullName>
    </submittedName>
</protein>
<organism evidence="7 8">
    <name type="scientific">Anaeromassilibacillus senegalensis</name>
    <dbReference type="NCBI Taxonomy" id="1673717"/>
    <lineage>
        <taxon>Bacteria</taxon>
        <taxon>Bacillati</taxon>
        <taxon>Bacillota</taxon>
        <taxon>Clostridia</taxon>
        <taxon>Eubacteriales</taxon>
        <taxon>Acutalibacteraceae</taxon>
        <taxon>Anaeromassilibacillus</taxon>
    </lineage>
</organism>
<evidence type="ECO:0000256" key="3">
    <source>
        <dbReference type="ARBA" id="ARBA00022989"/>
    </source>
</evidence>
<evidence type="ECO:0000256" key="4">
    <source>
        <dbReference type="ARBA" id="ARBA00023136"/>
    </source>
</evidence>
<feature type="transmembrane region" description="Helical" evidence="5">
    <location>
        <begin position="69"/>
        <end position="90"/>
    </location>
</feature>
<dbReference type="InterPro" id="IPR006480">
    <property type="entry name" value="Phage_holin_4_1"/>
</dbReference>
<feature type="transmembrane region" description="Helical" evidence="5">
    <location>
        <begin position="102"/>
        <end position="129"/>
    </location>
</feature>
<dbReference type="Proteomes" id="UP001299220">
    <property type="component" value="Unassembled WGS sequence"/>
</dbReference>
<feature type="signal peptide" evidence="6">
    <location>
        <begin position="1"/>
        <end position="25"/>
    </location>
</feature>
<name>A0ABS9CRN4_9FIRM</name>
<comment type="subcellular location">
    <subcellularLocation>
        <location evidence="1">Membrane</location>
        <topology evidence="1">Multi-pass membrane protein</topology>
    </subcellularLocation>
</comment>
<evidence type="ECO:0000256" key="2">
    <source>
        <dbReference type="ARBA" id="ARBA00022692"/>
    </source>
</evidence>
<keyword evidence="4 5" id="KW-0472">Membrane</keyword>
<evidence type="ECO:0000256" key="5">
    <source>
        <dbReference type="SAM" id="Phobius"/>
    </source>
</evidence>
<dbReference type="NCBIfam" id="TIGR01593">
    <property type="entry name" value="holin_tox_secr"/>
    <property type="match status" value="1"/>
</dbReference>
<feature type="chain" id="PRO_5046819647" evidence="6">
    <location>
        <begin position="26"/>
        <end position="155"/>
    </location>
</feature>
<sequence>MKKTILKSALAALGASAAAYCGALAAPLLVLLGVMLVDYATGMVKAYITAQLSSKIGLRGILKKLSYMAMVAVGAAVDYLLTCALSAAGVGVELKLYCGLLVAVWLIVNELISILENLAAIGVPGFPALNRLLRRLRTAIETETEPTEGGKTHDA</sequence>
<evidence type="ECO:0000256" key="6">
    <source>
        <dbReference type="SAM" id="SignalP"/>
    </source>
</evidence>
<proteinExistence type="predicted"/>
<dbReference type="Pfam" id="PF05105">
    <property type="entry name" value="Phage_holin_4_1"/>
    <property type="match status" value="1"/>
</dbReference>
<gene>
    <name evidence="7" type="ORF">JQM67_08415</name>
</gene>
<keyword evidence="2 5" id="KW-0812">Transmembrane</keyword>
<evidence type="ECO:0000313" key="8">
    <source>
        <dbReference type="Proteomes" id="UP001299220"/>
    </source>
</evidence>
<evidence type="ECO:0000256" key="1">
    <source>
        <dbReference type="ARBA" id="ARBA00004141"/>
    </source>
</evidence>
<comment type="caution">
    <text evidence="7">The sequence shown here is derived from an EMBL/GenBank/DDBJ whole genome shotgun (WGS) entry which is preliminary data.</text>
</comment>
<dbReference type="RefSeq" id="WP_235323657.1">
    <property type="nucleotide sequence ID" value="NZ_JAFBIT010000002.1"/>
</dbReference>
<keyword evidence="8" id="KW-1185">Reference proteome</keyword>
<keyword evidence="6" id="KW-0732">Signal</keyword>
<dbReference type="EMBL" id="JAFBIT010000002">
    <property type="protein sequence ID" value="MCF2652624.1"/>
    <property type="molecule type" value="Genomic_DNA"/>
</dbReference>